<protein>
    <submittedName>
        <fullName evidence="1">Uncharacterized protein</fullName>
    </submittedName>
</protein>
<reference evidence="1" key="1">
    <citation type="submission" date="2023-04" db="EMBL/GenBank/DDBJ databases">
        <title>Draft Genome sequencing of Naganishia species isolated from polar environments using Oxford Nanopore Technology.</title>
        <authorList>
            <person name="Leo P."/>
            <person name="Venkateswaran K."/>
        </authorList>
    </citation>
    <scope>NUCLEOTIDE SEQUENCE</scope>
    <source>
        <strain evidence="1">MNA-CCFEE 5425</strain>
    </source>
</reference>
<evidence type="ECO:0000313" key="2">
    <source>
        <dbReference type="Proteomes" id="UP001243375"/>
    </source>
</evidence>
<gene>
    <name evidence="1" type="ORF">QFC22_000887</name>
</gene>
<evidence type="ECO:0000313" key="1">
    <source>
        <dbReference type="EMBL" id="KAJ9124092.1"/>
    </source>
</evidence>
<sequence length="450" mass="50350">MMRSQAAHLLKMRRVTLATSAVRAPARFSPSSSSSLLRAGTAGLHTTQHLRNGQGSPAPQSPWKVFVQTFKEEFQKSREMQDSVKQLQGDVDKLADSETMKKAKEAYEKARLKSSLENNPRLKAAAEEMRKAGLSIADGVAEAMKAVEESELMRNIAKASAAVSSGVSTATAPVRNTEAYKALAESVTEVLEESSRYGGYEEKEERRRRRELRRQKAGLQERKRMAANPEAGEALVLSDKQEKESWSEKLKQNPRVADWLDRYQESESPVVSTVRSITSTVGSWFDENETAKVIRMIRALDPDFKMETFQKELREYIIPEVVDAYLGADRETLQMWCGEATYNVLWATMNQYVKQGLVSDSKVLDIRQVDVSQGKVLENDIPVFLVTFATQEVLCFRSAKTGDVVVGSPNAVEQCRYAAVLTLVESELDNPETGGWKIVEMARRGSRGYM</sequence>
<proteinExistence type="predicted"/>
<accession>A0ACC2XLF2</accession>
<name>A0ACC2XLF2_9TREE</name>
<organism evidence="1 2">
    <name type="scientific">Naganishia vaughanmartiniae</name>
    <dbReference type="NCBI Taxonomy" id="1424756"/>
    <lineage>
        <taxon>Eukaryota</taxon>
        <taxon>Fungi</taxon>
        <taxon>Dikarya</taxon>
        <taxon>Basidiomycota</taxon>
        <taxon>Agaricomycotina</taxon>
        <taxon>Tremellomycetes</taxon>
        <taxon>Filobasidiales</taxon>
        <taxon>Filobasidiaceae</taxon>
        <taxon>Naganishia</taxon>
    </lineage>
</organism>
<dbReference type="EMBL" id="JASBWU010000002">
    <property type="protein sequence ID" value="KAJ9124092.1"/>
    <property type="molecule type" value="Genomic_DNA"/>
</dbReference>
<keyword evidence="2" id="KW-1185">Reference proteome</keyword>
<dbReference type="Proteomes" id="UP001243375">
    <property type="component" value="Unassembled WGS sequence"/>
</dbReference>
<comment type="caution">
    <text evidence="1">The sequence shown here is derived from an EMBL/GenBank/DDBJ whole genome shotgun (WGS) entry which is preliminary data.</text>
</comment>